<protein>
    <submittedName>
        <fullName evidence="5">ATPase central domain-containing protein</fullName>
        <ecNumber evidence="5">3.4.24.-</ecNumber>
    </submittedName>
</protein>
<dbReference type="InterPro" id="IPR050221">
    <property type="entry name" value="26S_Proteasome_ATPase"/>
</dbReference>
<dbReference type="SUPFAM" id="SSF52540">
    <property type="entry name" value="P-loop containing nucleoside triphosphate hydrolases"/>
    <property type="match status" value="2"/>
</dbReference>
<feature type="domain" description="AAA+ ATPase" evidence="4">
    <location>
        <begin position="488"/>
        <end position="617"/>
    </location>
</feature>
<dbReference type="GO" id="GO:0016887">
    <property type="term" value="F:ATP hydrolysis activity"/>
    <property type="evidence" value="ECO:0007669"/>
    <property type="project" value="InterPro"/>
</dbReference>
<dbReference type="Pfam" id="PF00004">
    <property type="entry name" value="AAA"/>
    <property type="match status" value="2"/>
</dbReference>
<name>A0A379IG89_PSEFL</name>
<feature type="domain" description="AAA+ ATPase" evidence="4">
    <location>
        <begin position="252"/>
        <end position="381"/>
    </location>
</feature>
<gene>
    <name evidence="5" type="primary">ftsH_2</name>
    <name evidence="5" type="ORF">NCTC10392_03760</name>
</gene>
<evidence type="ECO:0000256" key="1">
    <source>
        <dbReference type="ARBA" id="ARBA00006914"/>
    </source>
</evidence>
<evidence type="ECO:0000313" key="6">
    <source>
        <dbReference type="Proteomes" id="UP000255125"/>
    </source>
</evidence>
<dbReference type="PANTHER" id="PTHR23073">
    <property type="entry name" value="26S PROTEASOME REGULATORY SUBUNIT"/>
    <property type="match status" value="1"/>
</dbReference>
<dbReference type="InterPro" id="IPR003959">
    <property type="entry name" value="ATPase_AAA_core"/>
</dbReference>
<keyword evidence="5" id="KW-0378">Hydrolase</keyword>
<dbReference type="CDD" id="cd19481">
    <property type="entry name" value="RecA-like_protease"/>
    <property type="match status" value="1"/>
</dbReference>
<reference evidence="5 6" key="1">
    <citation type="submission" date="2018-06" db="EMBL/GenBank/DDBJ databases">
        <authorList>
            <consortium name="Pathogen Informatics"/>
            <person name="Doyle S."/>
        </authorList>
    </citation>
    <scope>NUCLEOTIDE SEQUENCE [LARGE SCALE GENOMIC DNA]</scope>
    <source>
        <strain evidence="5 6">NCTC10392</strain>
    </source>
</reference>
<dbReference type="Gene3D" id="3.40.50.300">
    <property type="entry name" value="P-loop containing nucleotide triphosphate hydrolases"/>
    <property type="match status" value="2"/>
</dbReference>
<evidence type="ECO:0000256" key="3">
    <source>
        <dbReference type="ARBA" id="ARBA00022840"/>
    </source>
</evidence>
<keyword evidence="3" id="KW-0067">ATP-binding</keyword>
<sequence length="749" mass="83112">MPTRPTPFVHDSLRAADTCPLSLKWSFQLMLELGGHRTFLGRESFNDEELARDFGLATWVDAHEYDATQALKALRQNARAFKVDYPHPPYPDRLAGNLQSLGALLQLSDAELHVLGFCVLMHNDPVLGDATHQLGVMGYNRALRLLSVLLGLTLTEVRTCLSRDSQLVRTGLLDLGTSYRTSPMPLSSLLYVSNQDLPALLLFSQGSPLELFAYAFRLSPAGKLNRKHFIHVRQPLDIAERYLAKAMEQGRVGVNILLYGPPGTGKTQLSRLLAKRLNSALYEVACTDRHGDPLQPHQRLCSLRAANSVLQAQRALLVMDEIEDIFQTSIFDARSRFQKAWINRMLEENSLPCFWLSNSIESLDAAHIRRFDLVIEMPNPPLAQREQLLRDCGAGKLGNELVKQLSAHGQVTPAVLERAVRVSRDVAQRAGKTLDSAIRCIVDSTLKAQGFTKLPRNDANGLPSFYSPEWINADLSLAGLVEGLRAHPQARLCFYGPPGTGKTAFGRWLANELDKPLMVKRVSDLVSPYVGMTEQNLAGAFESAQQADAVLLLDEVDSFLQDRRKARQSWEVTTVNEMLTQMESYNGLFIASTNLICNLDEASLRRFDLKVHFGYLAPAQALTLFAAHLNVLGLKDPKQAAGQRLQGEGRLTPGDFAAVARRGRFKPFANADELATALLAECRLKSAGLLNSVQKFPDSRGKQRPIVSTPVCATIRSFGWRIWGDINGHHCRNSAPTSGQWRDHQCHSS</sequence>
<dbReference type="AlphaFoldDB" id="A0A379IG89"/>
<dbReference type="InterPro" id="IPR027417">
    <property type="entry name" value="P-loop_NTPase"/>
</dbReference>
<organism evidence="5 6">
    <name type="scientific">Pseudomonas fluorescens</name>
    <dbReference type="NCBI Taxonomy" id="294"/>
    <lineage>
        <taxon>Bacteria</taxon>
        <taxon>Pseudomonadati</taxon>
        <taxon>Pseudomonadota</taxon>
        <taxon>Gammaproteobacteria</taxon>
        <taxon>Pseudomonadales</taxon>
        <taxon>Pseudomonadaceae</taxon>
        <taxon>Pseudomonas</taxon>
    </lineage>
</organism>
<dbReference type="RefSeq" id="WP_115284317.1">
    <property type="nucleotide sequence ID" value="NZ_UGUS01000002.1"/>
</dbReference>
<evidence type="ECO:0000256" key="2">
    <source>
        <dbReference type="ARBA" id="ARBA00022741"/>
    </source>
</evidence>
<dbReference type="Proteomes" id="UP000255125">
    <property type="component" value="Unassembled WGS sequence"/>
</dbReference>
<dbReference type="SMART" id="SM00382">
    <property type="entry name" value="AAA"/>
    <property type="match status" value="2"/>
</dbReference>
<evidence type="ECO:0000313" key="5">
    <source>
        <dbReference type="EMBL" id="SUD31822.1"/>
    </source>
</evidence>
<dbReference type="InterPro" id="IPR003593">
    <property type="entry name" value="AAA+_ATPase"/>
</dbReference>
<proteinExistence type="inferred from homology"/>
<dbReference type="EC" id="3.4.24.-" evidence="5"/>
<keyword evidence="2" id="KW-0547">Nucleotide-binding</keyword>
<dbReference type="GO" id="GO:0005524">
    <property type="term" value="F:ATP binding"/>
    <property type="evidence" value="ECO:0007669"/>
    <property type="project" value="UniProtKB-KW"/>
</dbReference>
<evidence type="ECO:0000259" key="4">
    <source>
        <dbReference type="SMART" id="SM00382"/>
    </source>
</evidence>
<accession>A0A379IG89</accession>
<dbReference type="OrthoDB" id="9809379at2"/>
<comment type="similarity">
    <text evidence="1">Belongs to the AAA ATPase family.</text>
</comment>
<dbReference type="EMBL" id="UGUS01000002">
    <property type="protein sequence ID" value="SUD31822.1"/>
    <property type="molecule type" value="Genomic_DNA"/>
</dbReference>